<evidence type="ECO:0000313" key="4">
    <source>
        <dbReference type="EMBL" id="GHG34268.1"/>
    </source>
</evidence>
<sequence>MLIHSAAGGVGFAAARLARESGAGRVYGTVGSAGKIPYAAELGYDEVFLREGFAERPAEVTGGRGVDLVLDPVGGPIREQSLTVLAPFGRVVAYGDLGRHPQWTASVRDLWKGNRTIAGCNIGDLARRSPERIGAYLAEALHLLAAGRIRSGVTRILPLAEAATAHQLLETGTGRGKGFLSVA</sequence>
<dbReference type="GO" id="GO:0005829">
    <property type="term" value="C:cytosol"/>
    <property type="evidence" value="ECO:0007669"/>
    <property type="project" value="TreeGrafter"/>
</dbReference>
<dbReference type="GO" id="GO:0003960">
    <property type="term" value="F:quinone reductase (NADPH) activity"/>
    <property type="evidence" value="ECO:0007669"/>
    <property type="project" value="TreeGrafter"/>
</dbReference>
<evidence type="ECO:0000256" key="1">
    <source>
        <dbReference type="ARBA" id="ARBA00022857"/>
    </source>
</evidence>
<dbReference type="InterPro" id="IPR013149">
    <property type="entry name" value="ADH-like_C"/>
</dbReference>
<organism evidence="4 5">
    <name type="scientific">Streptomyces capoamus</name>
    <dbReference type="NCBI Taxonomy" id="68183"/>
    <lineage>
        <taxon>Bacteria</taxon>
        <taxon>Bacillati</taxon>
        <taxon>Actinomycetota</taxon>
        <taxon>Actinomycetes</taxon>
        <taxon>Kitasatosporales</taxon>
        <taxon>Streptomycetaceae</taxon>
        <taxon>Streptomyces</taxon>
    </lineage>
</organism>
<dbReference type="Gene3D" id="3.40.50.720">
    <property type="entry name" value="NAD(P)-binding Rossmann-like Domain"/>
    <property type="match status" value="1"/>
</dbReference>
<dbReference type="RefSeq" id="WP_189977603.1">
    <property type="nucleotide sequence ID" value="NZ_BNBF01000001.1"/>
</dbReference>
<gene>
    <name evidence="4" type="ORF">GCM10018980_03630</name>
</gene>
<evidence type="ECO:0000256" key="2">
    <source>
        <dbReference type="ARBA" id="ARBA00023002"/>
    </source>
</evidence>
<reference evidence="5" key="1">
    <citation type="journal article" date="2019" name="Int. J. Syst. Evol. Microbiol.">
        <title>The Global Catalogue of Microorganisms (GCM) 10K type strain sequencing project: providing services to taxonomists for standard genome sequencing and annotation.</title>
        <authorList>
            <consortium name="The Broad Institute Genomics Platform"/>
            <consortium name="The Broad Institute Genome Sequencing Center for Infectious Disease"/>
            <person name="Wu L."/>
            <person name="Ma J."/>
        </authorList>
    </citation>
    <scope>NUCLEOTIDE SEQUENCE [LARGE SCALE GENOMIC DNA]</scope>
    <source>
        <strain evidence="5">JCM 4253</strain>
    </source>
</reference>
<dbReference type="InterPro" id="IPR036291">
    <property type="entry name" value="NAD(P)-bd_dom_sf"/>
</dbReference>
<dbReference type="GO" id="GO:0035925">
    <property type="term" value="F:mRNA 3'-UTR AU-rich region binding"/>
    <property type="evidence" value="ECO:0007669"/>
    <property type="project" value="TreeGrafter"/>
</dbReference>
<dbReference type="Pfam" id="PF00107">
    <property type="entry name" value="ADH_zinc_N"/>
    <property type="match status" value="1"/>
</dbReference>
<accession>A0A919EUK6</accession>
<dbReference type="EMBL" id="BNBF01000001">
    <property type="protein sequence ID" value="GHG34268.1"/>
    <property type="molecule type" value="Genomic_DNA"/>
</dbReference>
<dbReference type="Proteomes" id="UP000619355">
    <property type="component" value="Unassembled WGS sequence"/>
</dbReference>
<evidence type="ECO:0000313" key="5">
    <source>
        <dbReference type="Proteomes" id="UP000619355"/>
    </source>
</evidence>
<feature type="domain" description="Enoyl reductase (ER)" evidence="3">
    <location>
        <begin position="1"/>
        <end position="180"/>
    </location>
</feature>
<dbReference type="PANTHER" id="PTHR48106:SF13">
    <property type="entry name" value="QUINONE OXIDOREDUCTASE-RELATED"/>
    <property type="match status" value="1"/>
</dbReference>
<dbReference type="PANTHER" id="PTHR48106">
    <property type="entry name" value="QUINONE OXIDOREDUCTASE PIG3-RELATED"/>
    <property type="match status" value="1"/>
</dbReference>
<dbReference type="AlphaFoldDB" id="A0A919EUK6"/>
<dbReference type="SMART" id="SM00829">
    <property type="entry name" value="PKS_ER"/>
    <property type="match status" value="1"/>
</dbReference>
<keyword evidence="1" id="KW-0521">NADP</keyword>
<dbReference type="Gene3D" id="3.90.180.10">
    <property type="entry name" value="Medium-chain alcohol dehydrogenases, catalytic domain"/>
    <property type="match status" value="1"/>
</dbReference>
<keyword evidence="2" id="KW-0560">Oxidoreductase</keyword>
<dbReference type="SUPFAM" id="SSF51735">
    <property type="entry name" value="NAD(P)-binding Rossmann-fold domains"/>
    <property type="match status" value="1"/>
</dbReference>
<dbReference type="InterPro" id="IPR020843">
    <property type="entry name" value="ER"/>
</dbReference>
<proteinExistence type="predicted"/>
<keyword evidence="5" id="KW-1185">Reference proteome</keyword>
<dbReference type="GO" id="GO:0070402">
    <property type="term" value="F:NADPH binding"/>
    <property type="evidence" value="ECO:0007669"/>
    <property type="project" value="TreeGrafter"/>
</dbReference>
<protein>
    <recommendedName>
        <fullName evidence="3">Enoyl reductase (ER) domain-containing protein</fullName>
    </recommendedName>
</protein>
<name>A0A919EUK6_9ACTN</name>
<comment type="caution">
    <text evidence="4">The sequence shown here is derived from an EMBL/GenBank/DDBJ whole genome shotgun (WGS) entry which is preliminary data.</text>
</comment>
<evidence type="ECO:0000259" key="3">
    <source>
        <dbReference type="SMART" id="SM00829"/>
    </source>
</evidence>